<dbReference type="SMART" id="SM00903">
    <property type="entry name" value="Flavin_Reduct"/>
    <property type="match status" value="1"/>
</dbReference>
<dbReference type="GO" id="GO:0016646">
    <property type="term" value="F:oxidoreductase activity, acting on the CH-NH group of donors, NAD or NADP as acceptor"/>
    <property type="evidence" value="ECO:0007669"/>
    <property type="project" value="UniProtKB-ARBA"/>
</dbReference>
<sequence>MFYETEKNDHGLPHNPFKAIVAPRPIGWIGSLDAEGRPNLAPYSFFNAVADSPPMVLFSSTGFKDSAANIEACGDFTCSLATLDLKEAMNMSSGAFEHGVSEFERAGLTAAPSRLVKSPHVAEAKAVLECRYLQTIRPRALDGQEVNSWIVLGQVVGIHIADDAIVDGRFDVTKVKTISRLGYMDYAAVEEVFQMRRPKV</sequence>
<protein>
    <submittedName>
        <fullName evidence="2">Flavin reductase family protein</fullName>
    </submittedName>
</protein>
<gene>
    <name evidence="2" type="ORF">GR183_03115</name>
</gene>
<feature type="domain" description="Flavin reductase like" evidence="1">
    <location>
        <begin position="19"/>
        <end position="172"/>
    </location>
</feature>
<reference evidence="2 3" key="1">
    <citation type="submission" date="2019-12" db="EMBL/GenBank/DDBJ databases">
        <authorList>
            <person name="Li M."/>
        </authorList>
    </citation>
    <scope>NUCLEOTIDE SEQUENCE [LARGE SCALE GENOMIC DNA]</scope>
    <source>
        <strain evidence="2 3">GBMRC 2046</strain>
    </source>
</reference>
<dbReference type="Gene3D" id="2.30.110.10">
    <property type="entry name" value="Electron Transport, Fmn-binding Protein, Chain A"/>
    <property type="match status" value="1"/>
</dbReference>
<dbReference type="Pfam" id="PF01613">
    <property type="entry name" value="Flavin_Reduct"/>
    <property type="match status" value="1"/>
</dbReference>
<evidence type="ECO:0000259" key="1">
    <source>
        <dbReference type="SMART" id="SM00903"/>
    </source>
</evidence>
<comment type="caution">
    <text evidence="2">The sequence shown here is derived from an EMBL/GenBank/DDBJ whole genome shotgun (WGS) entry which is preliminary data.</text>
</comment>
<proteinExistence type="predicted"/>
<dbReference type="GO" id="GO:0010181">
    <property type="term" value="F:FMN binding"/>
    <property type="evidence" value="ECO:0007669"/>
    <property type="project" value="InterPro"/>
</dbReference>
<dbReference type="RefSeq" id="WP_160774102.1">
    <property type="nucleotide sequence ID" value="NZ_WUMV01000001.1"/>
</dbReference>
<dbReference type="PANTHER" id="PTHR43812:SF2">
    <property type="entry name" value="FLAVIN REDUCTASE LIKE DOMAIN-CONTAINING PROTEIN"/>
    <property type="match status" value="1"/>
</dbReference>
<accession>A0A7X3S6E2</accession>
<dbReference type="InterPro" id="IPR012349">
    <property type="entry name" value="Split_barrel_FMN-bd"/>
</dbReference>
<name>A0A7X3S6E2_9HYPH</name>
<dbReference type="EMBL" id="WUMV01000001">
    <property type="protein sequence ID" value="MXN63883.1"/>
    <property type="molecule type" value="Genomic_DNA"/>
</dbReference>
<dbReference type="InterPro" id="IPR002563">
    <property type="entry name" value="Flavin_Rdtase-like_dom"/>
</dbReference>
<dbReference type="SUPFAM" id="SSF50475">
    <property type="entry name" value="FMN-binding split barrel"/>
    <property type="match status" value="1"/>
</dbReference>
<evidence type="ECO:0000313" key="3">
    <source>
        <dbReference type="Proteomes" id="UP000433101"/>
    </source>
</evidence>
<organism evidence="2 3">
    <name type="scientific">Stappia sediminis</name>
    <dbReference type="NCBI Taxonomy" id="2692190"/>
    <lineage>
        <taxon>Bacteria</taxon>
        <taxon>Pseudomonadati</taxon>
        <taxon>Pseudomonadota</taxon>
        <taxon>Alphaproteobacteria</taxon>
        <taxon>Hyphomicrobiales</taxon>
        <taxon>Stappiaceae</taxon>
        <taxon>Stappia</taxon>
    </lineage>
</organism>
<evidence type="ECO:0000313" key="2">
    <source>
        <dbReference type="EMBL" id="MXN63883.1"/>
    </source>
</evidence>
<dbReference type="Proteomes" id="UP000433101">
    <property type="component" value="Unassembled WGS sequence"/>
</dbReference>
<dbReference type="AlphaFoldDB" id="A0A7X3S6E2"/>
<dbReference type="PANTHER" id="PTHR43812">
    <property type="entry name" value="BLR2425 PROTEIN"/>
    <property type="match status" value="1"/>
</dbReference>
<keyword evidence="3" id="KW-1185">Reference proteome</keyword>